<protein>
    <submittedName>
        <fullName evidence="1">Uncharacterized protein</fullName>
    </submittedName>
</protein>
<dbReference type="Proteomes" id="UP000274515">
    <property type="component" value="Unassembled WGS sequence"/>
</dbReference>
<comment type="caution">
    <text evidence="1">The sequence shown here is derived from an EMBL/GenBank/DDBJ whole genome shotgun (WGS) entry which is preliminary data.</text>
</comment>
<evidence type="ECO:0000313" key="1">
    <source>
        <dbReference type="EMBL" id="RRO16873.1"/>
    </source>
</evidence>
<gene>
    <name evidence="1" type="ORF">EIL87_11295</name>
</gene>
<organism evidence="1 2">
    <name type="scientific">Saccharopolyspora rhizosphaerae</name>
    <dbReference type="NCBI Taxonomy" id="2492662"/>
    <lineage>
        <taxon>Bacteria</taxon>
        <taxon>Bacillati</taxon>
        <taxon>Actinomycetota</taxon>
        <taxon>Actinomycetes</taxon>
        <taxon>Pseudonocardiales</taxon>
        <taxon>Pseudonocardiaceae</taxon>
        <taxon>Saccharopolyspora</taxon>
    </lineage>
</organism>
<evidence type="ECO:0000313" key="2">
    <source>
        <dbReference type="Proteomes" id="UP000274515"/>
    </source>
</evidence>
<proteinExistence type="predicted"/>
<sequence length="68" mass="7349">MTDDVRREADELLHVRGLLALGVEVGETVVGGSDHSDLMTSRDPDLSLKVRTWAWPSTSRSAAGSRNA</sequence>
<keyword evidence="2" id="KW-1185">Reference proteome</keyword>
<reference evidence="1 2" key="1">
    <citation type="submission" date="2018-11" db="EMBL/GenBank/DDBJ databases">
        <title>Saccharopolyspora rhizosphaerae sp. nov., an actinomycete isolated from rhizosphere soil in Thailand.</title>
        <authorList>
            <person name="Intra B."/>
            <person name="Euanorasetr J."/>
            <person name="Take A."/>
            <person name="Inahashi Y."/>
            <person name="Mori M."/>
            <person name="Panbangred W."/>
            <person name="Matsumoto A."/>
        </authorList>
    </citation>
    <scope>NUCLEOTIDE SEQUENCE [LARGE SCALE GENOMIC DNA]</scope>
    <source>
        <strain evidence="1 2">H219</strain>
    </source>
</reference>
<name>A0A3R8P5D0_9PSEU</name>
<dbReference type="RefSeq" id="WP_125090199.1">
    <property type="nucleotide sequence ID" value="NZ_RSAA01000010.1"/>
</dbReference>
<accession>A0A3R8P5D0</accession>
<dbReference type="EMBL" id="RSAA01000010">
    <property type="protein sequence ID" value="RRO16873.1"/>
    <property type="molecule type" value="Genomic_DNA"/>
</dbReference>
<dbReference type="AlphaFoldDB" id="A0A3R8P5D0"/>